<evidence type="ECO:0000313" key="2">
    <source>
        <dbReference type="Proteomes" id="UP000321578"/>
    </source>
</evidence>
<dbReference type="EMBL" id="VORO01000005">
    <property type="protein sequence ID" value="TXD89882.1"/>
    <property type="molecule type" value="Genomic_DNA"/>
</dbReference>
<keyword evidence="2" id="KW-1185">Reference proteome</keyword>
<reference evidence="1 2" key="1">
    <citation type="submission" date="2019-08" db="EMBL/GenBank/DDBJ databases">
        <title>Genomes of Subsaximicrobium wynnwilliamsii strains.</title>
        <authorList>
            <person name="Bowman J.P."/>
        </authorList>
    </citation>
    <scope>NUCLEOTIDE SEQUENCE [LARGE SCALE GENOMIC DNA]</scope>
    <source>
        <strain evidence="1 2">2-80-2</strain>
    </source>
</reference>
<proteinExistence type="predicted"/>
<dbReference type="AlphaFoldDB" id="A0A5C6ZJZ8"/>
<name>A0A5C6ZJZ8_9FLAO</name>
<protein>
    <submittedName>
        <fullName evidence="1">Uncharacterized protein</fullName>
    </submittedName>
</protein>
<organism evidence="1 2">
    <name type="scientific">Subsaximicrobium wynnwilliamsii</name>
    <dbReference type="NCBI Taxonomy" id="291179"/>
    <lineage>
        <taxon>Bacteria</taxon>
        <taxon>Pseudomonadati</taxon>
        <taxon>Bacteroidota</taxon>
        <taxon>Flavobacteriia</taxon>
        <taxon>Flavobacteriales</taxon>
        <taxon>Flavobacteriaceae</taxon>
        <taxon>Subsaximicrobium</taxon>
    </lineage>
</organism>
<accession>A0A5C6ZJZ8</accession>
<comment type="caution">
    <text evidence="1">The sequence shown here is derived from an EMBL/GenBank/DDBJ whole genome shotgun (WGS) entry which is preliminary data.</text>
</comment>
<dbReference type="Proteomes" id="UP000321578">
    <property type="component" value="Unassembled WGS sequence"/>
</dbReference>
<sequence length="130" mass="15343">MKKYIILVVFVLLQIGLYAQSQDKTYLRQGYSHDGNGYNVCELIIHSDSSYTFKKYKLENRKSRTEYRNYEPETAYGIIEKVGDFYEHTKIVNDSIPDKQWISQITNKKVILFTEKANGSLKRLEAYKRI</sequence>
<evidence type="ECO:0000313" key="1">
    <source>
        <dbReference type="EMBL" id="TXD89882.1"/>
    </source>
</evidence>
<gene>
    <name evidence="1" type="ORF">ESY86_06680</name>
</gene>
<dbReference type="RefSeq" id="WP_147085826.1">
    <property type="nucleotide sequence ID" value="NZ_VORM01000005.1"/>
</dbReference>